<comment type="similarity">
    <text evidence="2">Belongs to the TonB-dependent receptor family.</text>
</comment>
<dbReference type="RefSeq" id="WP_123204752.1">
    <property type="nucleotide sequence ID" value="NZ_RBEE01000006.1"/>
</dbReference>
<dbReference type="Pfam" id="PF07715">
    <property type="entry name" value="Plug"/>
    <property type="match status" value="1"/>
</dbReference>
<evidence type="ECO:0000259" key="3">
    <source>
        <dbReference type="Pfam" id="PF07715"/>
    </source>
</evidence>
<name>A0A3N0C040_9SPHI</name>
<dbReference type="PROSITE" id="PS51257">
    <property type="entry name" value="PROKAR_LIPOPROTEIN"/>
    <property type="match status" value="1"/>
</dbReference>
<evidence type="ECO:0000256" key="1">
    <source>
        <dbReference type="ARBA" id="ARBA00022729"/>
    </source>
</evidence>
<keyword evidence="2" id="KW-0472">Membrane</keyword>
<keyword evidence="2" id="KW-0998">Cell outer membrane</keyword>
<evidence type="ECO:0000313" key="5">
    <source>
        <dbReference type="Proteomes" id="UP000274046"/>
    </source>
</evidence>
<dbReference type="InterPro" id="IPR037066">
    <property type="entry name" value="Plug_dom_sf"/>
</dbReference>
<dbReference type="GO" id="GO:0009279">
    <property type="term" value="C:cell outer membrane"/>
    <property type="evidence" value="ECO:0007669"/>
    <property type="project" value="UniProtKB-SubCell"/>
</dbReference>
<dbReference type="GO" id="GO:0015344">
    <property type="term" value="F:siderophore uptake transmembrane transporter activity"/>
    <property type="evidence" value="ECO:0007669"/>
    <property type="project" value="TreeGrafter"/>
</dbReference>
<evidence type="ECO:0000256" key="2">
    <source>
        <dbReference type="PROSITE-ProRule" id="PRU01360"/>
    </source>
</evidence>
<comment type="subcellular location">
    <subcellularLocation>
        <location evidence="2">Cell outer membrane</location>
        <topology evidence="2">Multi-pass membrane protein</topology>
    </subcellularLocation>
</comment>
<dbReference type="EMBL" id="RBEE01000006">
    <property type="protein sequence ID" value="RNL55415.1"/>
    <property type="molecule type" value="Genomic_DNA"/>
</dbReference>
<comment type="caution">
    <text evidence="4">The sequence shown here is derived from an EMBL/GenBank/DDBJ whole genome shotgun (WGS) entry which is preliminary data.</text>
</comment>
<dbReference type="Proteomes" id="UP000274046">
    <property type="component" value="Unassembled WGS sequence"/>
</dbReference>
<dbReference type="Gene3D" id="2.60.40.1930">
    <property type="match status" value="1"/>
</dbReference>
<keyword evidence="1" id="KW-0732">Signal</keyword>
<dbReference type="PANTHER" id="PTHR30069">
    <property type="entry name" value="TONB-DEPENDENT OUTER MEMBRANE RECEPTOR"/>
    <property type="match status" value="1"/>
</dbReference>
<dbReference type="GO" id="GO:0044718">
    <property type="term" value="P:siderophore transmembrane transport"/>
    <property type="evidence" value="ECO:0007669"/>
    <property type="project" value="TreeGrafter"/>
</dbReference>
<evidence type="ECO:0000313" key="4">
    <source>
        <dbReference type="EMBL" id="RNL55415.1"/>
    </source>
</evidence>
<keyword evidence="2" id="KW-0812">Transmembrane</keyword>
<feature type="domain" description="TonB-dependent receptor plug" evidence="3">
    <location>
        <begin position="644"/>
        <end position="722"/>
    </location>
</feature>
<keyword evidence="2" id="KW-1134">Transmembrane beta strand</keyword>
<proteinExistence type="inferred from homology"/>
<dbReference type="SUPFAM" id="SSF56935">
    <property type="entry name" value="Porins"/>
    <property type="match status" value="1"/>
</dbReference>
<dbReference type="OrthoDB" id="679547at2"/>
<dbReference type="AlphaFoldDB" id="A0A3N0C040"/>
<sequence>MSLQIRLLYFVIFIGYSCSVFGQAKSVSNPLIDNLNNRSKILPQEKVHLHFDRSFYASGDTIRFASYLVNASKNIPSDLSHILYVEFIGKNTKVIKSSSHQLIAGFGSGNFALPDTLSAGVYQVRAYTNWMRNFDPEFYFSKEIYVINPFTKYGKGEYGITAVENKSITNASSQNYEVSFYPEGGQLVNGLNSKVGFKMVASNGKGVVGTGSVVDDTGKHILRFATGHGGLGAFNFLPQKGKSYTAIINFADGSKQTIMIPKAQQSGYVIDADNSNSDTLFVKLQASEDLLGKEKMNFIPISNGSPLFYMETTFPNQQINVSIPKDRIPGGIIQLSLLNAHNQPISERLIFNQYTDEVKLVINGLKPTYQKGEQIELELQATDRLGKPVVASLSMSVTTGNSPTDGDSENTIYSNLLLTSDLKGYIEQPNYYFSDRSEIRVKALDDLMLTHGWRRYSWKEIATNQIEQTLFTAENKLKISGRIQASSRNSSIKNIPVTLLAGELGSGMLIDTLTDSVGRFTFLLPDSMGYFSLRIQAKPKNGAKYIITLDEHPIPEILDISVDHTKRDLLEAFNISKEYSNYATHLKASREGDFTFSGTNKLKEVTIKDYNPKPKINNSHSANLNGPGKADVIILSETLDKMTDLTSLDLLLPGVRAIGTSGYRLNSSVGISNLPNILVLVDGVDGIFRDLREVSIRDIESIELLKNPAYTGIYGIRGAGGVILITTKKGGNSKTSTSSISTNTIIIDPVFSLKKETYTVRNDHYKELGIEQTIFWKPDLVTDKNGKLKILYPAAQNNQLIIIEGISLKGNLIHFNKYQ</sequence>
<dbReference type="PANTHER" id="PTHR30069:SF29">
    <property type="entry name" value="HEMOGLOBIN AND HEMOGLOBIN-HAPTOGLOBIN-BINDING PROTEIN 1-RELATED"/>
    <property type="match status" value="1"/>
</dbReference>
<accession>A0A3N0C040</accession>
<dbReference type="InterPro" id="IPR039426">
    <property type="entry name" value="TonB-dep_rcpt-like"/>
</dbReference>
<dbReference type="Gene3D" id="2.170.130.10">
    <property type="entry name" value="TonB-dependent receptor, plug domain"/>
    <property type="match status" value="1"/>
</dbReference>
<gene>
    <name evidence="4" type="ORF">D7004_04865</name>
</gene>
<dbReference type="InterPro" id="IPR012910">
    <property type="entry name" value="Plug_dom"/>
</dbReference>
<keyword evidence="2" id="KW-0813">Transport</keyword>
<protein>
    <recommendedName>
        <fullName evidence="3">TonB-dependent receptor plug domain-containing protein</fullName>
    </recommendedName>
</protein>
<reference evidence="4 5" key="1">
    <citation type="submission" date="2018-10" db="EMBL/GenBank/DDBJ databases">
        <title>Genome sequencing of Pedobacter jejuensis TNB23.</title>
        <authorList>
            <person name="Cho Y.-J."/>
            <person name="Cho A."/>
            <person name="Kim O.-S."/>
        </authorList>
    </citation>
    <scope>NUCLEOTIDE SEQUENCE [LARGE SCALE GENOMIC DNA]</scope>
    <source>
        <strain evidence="4 5">TNB23</strain>
    </source>
</reference>
<keyword evidence="5" id="KW-1185">Reference proteome</keyword>
<dbReference type="PROSITE" id="PS52016">
    <property type="entry name" value="TONB_DEPENDENT_REC_3"/>
    <property type="match status" value="1"/>
</dbReference>
<organism evidence="4 5">
    <name type="scientific">Pedobacter jejuensis</name>
    <dbReference type="NCBI Taxonomy" id="1268550"/>
    <lineage>
        <taxon>Bacteria</taxon>
        <taxon>Pseudomonadati</taxon>
        <taxon>Bacteroidota</taxon>
        <taxon>Sphingobacteriia</taxon>
        <taxon>Sphingobacteriales</taxon>
        <taxon>Sphingobacteriaceae</taxon>
        <taxon>Pedobacter</taxon>
    </lineage>
</organism>